<dbReference type="EMBL" id="JAAALK010000288">
    <property type="protein sequence ID" value="KAG8056180.1"/>
    <property type="molecule type" value="Genomic_DNA"/>
</dbReference>
<dbReference type="InterPro" id="IPR028386">
    <property type="entry name" value="CENP-C/Mif2/cnp3"/>
</dbReference>
<evidence type="ECO:0000256" key="2">
    <source>
        <dbReference type="ARBA" id="ARBA00010291"/>
    </source>
</evidence>
<reference evidence="5" key="2">
    <citation type="submission" date="2021-02" db="EMBL/GenBank/DDBJ databases">
        <authorList>
            <person name="Kimball J.A."/>
            <person name="Haas M.W."/>
            <person name="Macchietto M."/>
            <person name="Kono T."/>
            <person name="Duquette J."/>
            <person name="Shao M."/>
        </authorList>
    </citation>
    <scope>NUCLEOTIDE SEQUENCE</scope>
    <source>
        <tissue evidence="5">Fresh leaf tissue</tissue>
    </source>
</reference>
<keyword evidence="6" id="KW-1185">Reference proteome</keyword>
<proteinExistence type="inferred from homology"/>
<accession>A0A8J5RC08</accession>
<evidence type="ECO:0000256" key="4">
    <source>
        <dbReference type="SAM" id="MobiDB-lite"/>
    </source>
</evidence>
<comment type="subcellular location">
    <subcellularLocation>
        <location evidence="1">Nucleus</location>
    </subcellularLocation>
</comment>
<evidence type="ECO:0000313" key="6">
    <source>
        <dbReference type="Proteomes" id="UP000729402"/>
    </source>
</evidence>
<dbReference type="GO" id="GO:0051455">
    <property type="term" value="P:spindle attachment to meiosis I kinetochore"/>
    <property type="evidence" value="ECO:0007669"/>
    <property type="project" value="TreeGrafter"/>
</dbReference>
<feature type="region of interest" description="Disordered" evidence="4">
    <location>
        <begin position="97"/>
        <end position="132"/>
    </location>
</feature>
<dbReference type="PANTHER" id="PTHR16684">
    <property type="entry name" value="CENTROMERE PROTEIN C"/>
    <property type="match status" value="1"/>
</dbReference>
<keyword evidence="3" id="KW-0539">Nucleus</keyword>
<protein>
    <submittedName>
        <fullName evidence="5">Uncharacterized protein</fullName>
    </submittedName>
</protein>
<comment type="caution">
    <text evidence="5">The sequence shown here is derived from an EMBL/GenBank/DDBJ whole genome shotgun (WGS) entry which is preliminary data.</text>
</comment>
<reference evidence="5" key="1">
    <citation type="journal article" date="2021" name="bioRxiv">
        <title>Whole Genome Assembly and Annotation of Northern Wild Rice, Zizania palustris L., Supports a Whole Genome Duplication in the Zizania Genus.</title>
        <authorList>
            <person name="Haas M."/>
            <person name="Kono T."/>
            <person name="Macchietto M."/>
            <person name="Millas R."/>
            <person name="McGilp L."/>
            <person name="Shao M."/>
            <person name="Duquette J."/>
            <person name="Hirsch C.N."/>
            <person name="Kimball J."/>
        </authorList>
    </citation>
    <scope>NUCLEOTIDE SEQUENCE</scope>
    <source>
        <tissue evidence="5">Fresh leaf tissue</tissue>
    </source>
</reference>
<organism evidence="5 6">
    <name type="scientific">Zizania palustris</name>
    <name type="common">Northern wild rice</name>
    <dbReference type="NCBI Taxonomy" id="103762"/>
    <lineage>
        <taxon>Eukaryota</taxon>
        <taxon>Viridiplantae</taxon>
        <taxon>Streptophyta</taxon>
        <taxon>Embryophyta</taxon>
        <taxon>Tracheophyta</taxon>
        <taxon>Spermatophyta</taxon>
        <taxon>Magnoliopsida</taxon>
        <taxon>Liliopsida</taxon>
        <taxon>Poales</taxon>
        <taxon>Poaceae</taxon>
        <taxon>BOP clade</taxon>
        <taxon>Oryzoideae</taxon>
        <taxon>Oryzeae</taxon>
        <taxon>Zizaniinae</taxon>
        <taxon>Zizania</taxon>
    </lineage>
</organism>
<feature type="compositionally biased region" description="Basic residues" evidence="4">
    <location>
        <begin position="52"/>
        <end position="68"/>
    </location>
</feature>
<dbReference type="Proteomes" id="UP000729402">
    <property type="component" value="Unassembled WGS sequence"/>
</dbReference>
<evidence type="ECO:0000313" key="5">
    <source>
        <dbReference type="EMBL" id="KAG8056180.1"/>
    </source>
</evidence>
<comment type="similarity">
    <text evidence="2">Belongs to the CENP-C/MIF2 family.</text>
</comment>
<sequence length="433" mass="47485">MSIRTIHQTWPHGGAIEWPSPPANPRPRQSATASAASPSRARGALLEGISRHLGRRPGLGRKRSRFAIKHPTERKPVHSYKFSVSTDIPDAIEASAARTETTTESQFTQDNVHVSSPEMTKESIPSGSGSSRHAIPDVYVREELLAEKDTSSTLSYLLTEFKDLDEAEEENLLRKTLQIKDISTGKVCLPDFNVPCDMPARNPTVQKNPMNCHTPERAVPGSHLARILQLGKHIFVGNALKDKFAGFSIDDESDGFPESVVCKTSLVQCSSVPVVLTISEGSAANENPSPSIKSPELVLEPEPAESSPISMQRASEPATLYFKLQEDNMPMDYPASSPSGNVSPLHNRDGHFEQQEMVGGDAAQEKHVRTIYKSGAQQNQRIRVSGFIRAVASFAAVTISTCWMSPEEAANNNYLTQYALALVLKRALKYIMR</sequence>
<dbReference type="GO" id="GO:0000776">
    <property type="term" value="C:kinetochore"/>
    <property type="evidence" value="ECO:0007669"/>
    <property type="project" value="InterPro"/>
</dbReference>
<dbReference type="PANTHER" id="PTHR16684:SF11">
    <property type="entry name" value="CENTROMERE PROTEIN C"/>
    <property type="match status" value="1"/>
</dbReference>
<dbReference type="GO" id="GO:0005634">
    <property type="term" value="C:nucleus"/>
    <property type="evidence" value="ECO:0007669"/>
    <property type="project" value="UniProtKB-SubCell"/>
</dbReference>
<dbReference type="AlphaFoldDB" id="A0A8J5RC08"/>
<evidence type="ECO:0000256" key="1">
    <source>
        <dbReference type="ARBA" id="ARBA00004123"/>
    </source>
</evidence>
<feature type="compositionally biased region" description="Low complexity" evidence="4">
    <location>
        <begin position="26"/>
        <end position="44"/>
    </location>
</feature>
<feature type="region of interest" description="Disordered" evidence="4">
    <location>
        <begin position="1"/>
        <end position="72"/>
    </location>
</feature>
<gene>
    <name evidence="5" type="ORF">GUJ93_ZPchr0001g31405</name>
</gene>
<name>A0A8J5RC08_ZIZPA</name>
<dbReference type="GO" id="GO:0051315">
    <property type="term" value="P:attachment of mitotic spindle microtubules to kinetochore"/>
    <property type="evidence" value="ECO:0007669"/>
    <property type="project" value="TreeGrafter"/>
</dbReference>
<dbReference type="GO" id="GO:0019237">
    <property type="term" value="F:centromeric DNA binding"/>
    <property type="evidence" value="ECO:0007669"/>
    <property type="project" value="InterPro"/>
</dbReference>
<dbReference type="GO" id="GO:0051382">
    <property type="term" value="P:kinetochore assembly"/>
    <property type="evidence" value="ECO:0007669"/>
    <property type="project" value="InterPro"/>
</dbReference>
<feature type="compositionally biased region" description="Polar residues" evidence="4">
    <location>
        <begin position="105"/>
        <end position="131"/>
    </location>
</feature>
<dbReference type="OrthoDB" id="1939643at2759"/>
<evidence type="ECO:0000256" key="3">
    <source>
        <dbReference type="ARBA" id="ARBA00023242"/>
    </source>
</evidence>